<proteinExistence type="predicted"/>
<comment type="caution">
    <text evidence="1">The sequence shown here is derived from an EMBL/GenBank/DDBJ whole genome shotgun (WGS) entry which is preliminary data.</text>
</comment>
<protein>
    <submittedName>
        <fullName evidence="1">Unnamed protein product</fullName>
    </submittedName>
</protein>
<dbReference type="EMBL" id="BSXV01001938">
    <property type="protein sequence ID" value="GME94385.1"/>
    <property type="molecule type" value="Genomic_DNA"/>
</dbReference>
<name>A0ACB5TSP0_CANBO</name>
<dbReference type="Proteomes" id="UP001165101">
    <property type="component" value="Unassembled WGS sequence"/>
</dbReference>
<reference evidence="1" key="1">
    <citation type="submission" date="2023-04" db="EMBL/GenBank/DDBJ databases">
        <title>Candida boidinii NBRC 1967.</title>
        <authorList>
            <person name="Ichikawa N."/>
            <person name="Sato H."/>
            <person name="Tonouchi N."/>
        </authorList>
    </citation>
    <scope>NUCLEOTIDE SEQUENCE</scope>
    <source>
        <strain evidence="1">NBRC 1967</strain>
    </source>
</reference>
<accession>A0ACB5TSP0</accession>
<organism evidence="1 2">
    <name type="scientific">Candida boidinii</name>
    <name type="common">Yeast</name>
    <dbReference type="NCBI Taxonomy" id="5477"/>
    <lineage>
        <taxon>Eukaryota</taxon>
        <taxon>Fungi</taxon>
        <taxon>Dikarya</taxon>
        <taxon>Ascomycota</taxon>
        <taxon>Saccharomycotina</taxon>
        <taxon>Pichiomycetes</taxon>
        <taxon>Pichiales</taxon>
        <taxon>Pichiaceae</taxon>
        <taxon>Ogataea</taxon>
        <taxon>Ogataea/Candida clade</taxon>
    </lineage>
</organism>
<evidence type="ECO:0000313" key="1">
    <source>
        <dbReference type="EMBL" id="GME94385.1"/>
    </source>
</evidence>
<gene>
    <name evidence="1" type="ORF">Cboi01_000349900</name>
</gene>
<sequence>MQFYNLIFVLTTLVLSNIVNSIPIPIPVAIPAPAAAPLAEPKVITRYHVAPTSTVTINSVIMVTTTIPVVEVLISNGVTYTNTLFTVTTGENLGNVAPITETSITNDPVATTPAAAATTPAATTPAATAATTTPAAVNTTVDEVVETTATTDAAGVPAQAETTTAAAQVETTTAAAQVETTAVAPVATTSATTPAAVGNAAATATAPTAVQTTTTQAEQQVTATSTTPDAVATTPTTTTNTVQTTVQKAVQPTTTATTSSSAQSTGLVNGIPSGIVYSPYTNSGGCKSYDTVKSDLDLINSKGIGMIRVYGNDCNYLTTVLPIAQSLGMKVNQGFWIDASGVDSIDDAVTQFISAVQSGSNGYSWDLFKYITVGNEAIISGYCSVSDLISKISEVKGKLKSAGFTGLITTSEPPVTFENNSELCTNSEIDFVGINSHSYFDPNSAADTTGSFLAGQIKLTQGYCPNLSVILTETGYPSAGDQYGSNIPSAANQKIAIGQILELDVEVTILSTFNDYWKNPGPYGIEQSFGVIDILN</sequence>
<evidence type="ECO:0000313" key="2">
    <source>
        <dbReference type="Proteomes" id="UP001165101"/>
    </source>
</evidence>
<keyword evidence="2" id="KW-1185">Reference proteome</keyword>